<dbReference type="EMBL" id="MN379577">
    <property type="protein sequence ID" value="QIR82184.1"/>
    <property type="molecule type" value="Genomic_DNA"/>
</dbReference>
<dbReference type="EMBL" id="MN379568">
    <property type="protein sequence ID" value="QIR82167.1"/>
    <property type="molecule type" value="Genomic_DNA"/>
</dbReference>
<evidence type="ECO:0000313" key="2">
    <source>
        <dbReference type="EMBL" id="QIR82184.1"/>
    </source>
</evidence>
<accession>A0A6G9W2H7</accession>
<dbReference type="AlphaFoldDB" id="A0A6G9W2H7"/>
<reference evidence="2" key="1">
    <citation type="submission" date="2019-08" db="EMBL/GenBank/DDBJ databases">
        <title>Identification of single stranded DNA viruses in chicken tracheal swab swabs.</title>
        <authorList>
            <person name="Chrzastek K."/>
            <person name="Kapczynski D."/>
            <person name="Kulkarni A."/>
            <person name="Chappell L."/>
            <person name="Schmidlin K."/>
            <person name="Varsani A."/>
        </authorList>
    </citation>
    <scope>NUCLEOTIDE SEQUENCE</scope>
    <source>
        <strain evidence="1">Mg6_757</strain>
        <strain evidence="2">Mg8_260</strain>
    </source>
</reference>
<evidence type="ECO:0000313" key="1">
    <source>
        <dbReference type="EMBL" id="QIR82167.1"/>
    </source>
</evidence>
<evidence type="ECO:0008006" key="3">
    <source>
        <dbReference type="Google" id="ProtNLM"/>
    </source>
</evidence>
<name>A0A6G9W2H7_9ZZZZ</name>
<protein>
    <recommendedName>
        <fullName evidence="3">Capsid protein</fullName>
    </recommendedName>
</protein>
<organism evidence="2">
    <name type="scientific">unidentified</name>
    <dbReference type="NCBI Taxonomy" id="32644"/>
    <lineage>
        <taxon>unclassified sequences</taxon>
    </lineage>
</organism>
<proteinExistence type="predicted"/>
<sequence>MPRTTTTRARRAYGPRKKYSLARTCAASSVSCAAAGQLGAQQSVQIVASAAAQGKRKCKNFDINLACSAATAEDQEGSLIYYALVYVPAGTTAAQLNATSGSELYTPAANVLAAGIYDVSEGTGFRVRTRLARNLNAGDEIQLVLRGTNYGANVNTVNLSGVITYVVAYN</sequence>